<feature type="domain" description="C-JID" evidence="4">
    <location>
        <begin position="121"/>
        <end position="305"/>
    </location>
</feature>
<dbReference type="InterPro" id="IPR003591">
    <property type="entry name" value="Leu-rich_rpt_typical-subtyp"/>
</dbReference>
<accession>A0A438HP90</accession>
<dbReference type="Pfam" id="PF20160">
    <property type="entry name" value="C-JID"/>
    <property type="match status" value="1"/>
</dbReference>
<comment type="caution">
    <text evidence="5">The sequence shown here is derived from an EMBL/GenBank/DDBJ whole genome shotgun (WGS) entry which is preliminary data.</text>
</comment>
<proteinExistence type="predicted"/>
<dbReference type="PANTHER" id="PTHR48054">
    <property type="entry name" value="RECEPTOR KINASE-LIKE PROTEIN XA21"/>
    <property type="match status" value="1"/>
</dbReference>
<organism evidence="5 6">
    <name type="scientific">Vitis vinifera</name>
    <name type="common">Grape</name>
    <dbReference type="NCBI Taxonomy" id="29760"/>
    <lineage>
        <taxon>Eukaryota</taxon>
        <taxon>Viridiplantae</taxon>
        <taxon>Streptophyta</taxon>
        <taxon>Embryophyta</taxon>
        <taxon>Tracheophyta</taxon>
        <taxon>Spermatophyta</taxon>
        <taxon>Magnoliopsida</taxon>
        <taxon>eudicotyledons</taxon>
        <taxon>Gunneridae</taxon>
        <taxon>Pentapetalae</taxon>
        <taxon>rosids</taxon>
        <taxon>Vitales</taxon>
        <taxon>Vitaceae</taxon>
        <taxon>Viteae</taxon>
        <taxon>Vitis</taxon>
    </lineage>
</organism>
<sequence>MAVQNSKIAEGPRAVHPLAVHCLVCQVMEVEILNLIFHLSSLEMLDLSNCNLMEGEIPSDISHLSSLEELYLYGNHFSSIPTGINQLSRLDVECRSNSGEVNLGASNYLGEGICIVIPGSSGIPEWISMQEMGSEVTMELPENWYQNNDFLGFALCCVYVPVDDEPEDESEHESVHTVENESGDEFQNESENESGDESELESGDGFETELFPSACRFECALTIHGDQSKYVDHLSFYSDYECHVDDNDGVSDQVWVICYPKVAIDQRYRSDQWTHFMASFKGFYNFGERTFKVKKCGIHLIYAQDFQ</sequence>
<evidence type="ECO:0000256" key="3">
    <source>
        <dbReference type="SAM" id="MobiDB-lite"/>
    </source>
</evidence>
<dbReference type="PROSITE" id="PS51450">
    <property type="entry name" value="LRR"/>
    <property type="match status" value="1"/>
</dbReference>
<dbReference type="AlphaFoldDB" id="A0A438HP90"/>
<keyword evidence="1" id="KW-0433">Leucine-rich repeat</keyword>
<keyword evidence="2" id="KW-0677">Repeat</keyword>
<dbReference type="InterPro" id="IPR045344">
    <property type="entry name" value="C-JID"/>
</dbReference>
<dbReference type="SMART" id="SM00369">
    <property type="entry name" value="LRR_TYP"/>
    <property type="match status" value="2"/>
</dbReference>
<evidence type="ECO:0000256" key="1">
    <source>
        <dbReference type="ARBA" id="ARBA00022614"/>
    </source>
</evidence>
<dbReference type="Proteomes" id="UP000288805">
    <property type="component" value="Unassembled WGS sequence"/>
</dbReference>
<gene>
    <name evidence="5" type="ORF">CK203_043205</name>
</gene>
<dbReference type="Gene3D" id="3.80.10.10">
    <property type="entry name" value="Ribonuclease Inhibitor"/>
    <property type="match status" value="1"/>
</dbReference>
<evidence type="ECO:0000256" key="2">
    <source>
        <dbReference type="ARBA" id="ARBA00022737"/>
    </source>
</evidence>
<feature type="region of interest" description="Disordered" evidence="3">
    <location>
        <begin position="167"/>
        <end position="204"/>
    </location>
</feature>
<evidence type="ECO:0000259" key="4">
    <source>
        <dbReference type="Pfam" id="PF20160"/>
    </source>
</evidence>
<evidence type="ECO:0000313" key="6">
    <source>
        <dbReference type="Proteomes" id="UP000288805"/>
    </source>
</evidence>
<reference evidence="5 6" key="1">
    <citation type="journal article" date="2018" name="PLoS Genet.">
        <title>Population sequencing reveals clonal diversity and ancestral inbreeding in the grapevine cultivar Chardonnay.</title>
        <authorList>
            <person name="Roach M.J."/>
            <person name="Johnson D.L."/>
            <person name="Bohlmann J."/>
            <person name="van Vuuren H.J."/>
            <person name="Jones S.J."/>
            <person name="Pretorius I.S."/>
            <person name="Schmidt S.A."/>
            <person name="Borneman A.R."/>
        </authorList>
    </citation>
    <scope>NUCLEOTIDE SEQUENCE [LARGE SCALE GENOMIC DNA]</scope>
    <source>
        <strain evidence="6">cv. Chardonnay</strain>
        <tissue evidence="5">Leaf</tissue>
    </source>
</reference>
<evidence type="ECO:0000313" key="5">
    <source>
        <dbReference type="EMBL" id="RVW86260.1"/>
    </source>
</evidence>
<dbReference type="PANTHER" id="PTHR48054:SF82">
    <property type="entry name" value="LRR RECEPTOR-LIKE SERINE_THREONINE-PROTEIN KINASE FLS2"/>
    <property type="match status" value="1"/>
</dbReference>
<name>A0A438HP90_VITVI</name>
<dbReference type="Pfam" id="PF00560">
    <property type="entry name" value="LRR_1"/>
    <property type="match status" value="2"/>
</dbReference>
<protein>
    <recommendedName>
        <fullName evidence="4">C-JID domain-containing protein</fullName>
    </recommendedName>
</protein>
<feature type="compositionally biased region" description="Acidic residues" evidence="3">
    <location>
        <begin position="181"/>
        <end position="204"/>
    </location>
</feature>
<dbReference type="InterPro" id="IPR001611">
    <property type="entry name" value="Leu-rich_rpt"/>
</dbReference>
<dbReference type="InterPro" id="IPR032675">
    <property type="entry name" value="LRR_dom_sf"/>
</dbReference>
<dbReference type="SUPFAM" id="SSF52058">
    <property type="entry name" value="L domain-like"/>
    <property type="match status" value="1"/>
</dbReference>
<dbReference type="InterPro" id="IPR052592">
    <property type="entry name" value="LRR-RLK"/>
</dbReference>
<dbReference type="EMBL" id="QGNW01000195">
    <property type="protein sequence ID" value="RVW86260.1"/>
    <property type="molecule type" value="Genomic_DNA"/>
</dbReference>